<evidence type="ECO:0000256" key="1">
    <source>
        <dbReference type="SAM" id="Coils"/>
    </source>
</evidence>
<sequence length="774" mass="83728">MAGFTATSSSVAGPRPPQKKKIAGYGFFYDSEDEAEAIAKQPAPKPLPSTLQAMASTTTPTIHSTATSSPTTTMSHGHGTGIKKLVIEKKNQSHSTEDLFGKRASNKRASLPNSSFSPKDARSPRTSLYGKTAPKEKELHERYSSSDEEEVTPRKRNKFTMSGALETPRRGGSQKKSTAPSTPRQRQQAVTAPAPTTPAATPAPAARLKSLWHAAANFLASPIKRPAVLVREIDTEIIPAPLSEDDGSVVSSESPQEEQENQWPGSYRKTPEPELPPKPAYINPGLARDPYAKPGPRHASFGERFMGLQQKKAMSYTVSNDGQKRYWGAKIPRHLLRMTETSESITAANGSKRSRRSYNLAGKTEEQKRQILEELEREIEANRRDRRVSARHDLENRRVILAQMGVDWAEIEEREKAEKVEAIEEDFDMDIMRTKNKGKGKEKERPKSPEPVENPIEPAQPPSQPTSFLFGGGTYKAPEASEAPSVRATPASPVSAPAAPIAAPAAPDVPVVAVSAPAAPVSPRRARSPPAAPVSPRRARSPPAAPVSPRRARSPPSAPSPSKVTKKKASPKRSPPPASNSLAPPATPTLSHATLPPPAISWHQNPTYNQPPTPPPLASPQKAVSGLGFGDPAHKARTQAEKFKPHVSSGLRASTTAQSDSPPRAAPGTNINRMLYPPEPFAPEPTPAPVPKKKLAPLYPQKTKNYGPDGKQNVEVEIDQGYFNQFLGVLGRGKPGDEKVLAAVNNAWTPPPVEDTSTLYHFFMKVVERANQSI</sequence>
<feature type="region of interest" description="Disordered" evidence="2">
    <location>
        <begin position="36"/>
        <end position="205"/>
    </location>
</feature>
<reference evidence="3 4" key="1">
    <citation type="journal article" date="2018" name="Nat. Ecol. Evol.">
        <title>Pezizomycetes genomes reveal the molecular basis of ectomycorrhizal truffle lifestyle.</title>
        <authorList>
            <person name="Murat C."/>
            <person name="Payen T."/>
            <person name="Noel B."/>
            <person name="Kuo A."/>
            <person name="Morin E."/>
            <person name="Chen J."/>
            <person name="Kohler A."/>
            <person name="Krizsan K."/>
            <person name="Balestrini R."/>
            <person name="Da Silva C."/>
            <person name="Montanini B."/>
            <person name="Hainaut M."/>
            <person name="Levati E."/>
            <person name="Barry K.W."/>
            <person name="Belfiori B."/>
            <person name="Cichocki N."/>
            <person name="Clum A."/>
            <person name="Dockter R.B."/>
            <person name="Fauchery L."/>
            <person name="Guy J."/>
            <person name="Iotti M."/>
            <person name="Le Tacon F."/>
            <person name="Lindquist E.A."/>
            <person name="Lipzen A."/>
            <person name="Malagnac F."/>
            <person name="Mello A."/>
            <person name="Molinier V."/>
            <person name="Miyauchi S."/>
            <person name="Poulain J."/>
            <person name="Riccioni C."/>
            <person name="Rubini A."/>
            <person name="Sitrit Y."/>
            <person name="Splivallo R."/>
            <person name="Traeger S."/>
            <person name="Wang M."/>
            <person name="Zifcakova L."/>
            <person name="Wipf D."/>
            <person name="Zambonelli A."/>
            <person name="Paolocci F."/>
            <person name="Nowrousian M."/>
            <person name="Ottonello S."/>
            <person name="Baldrian P."/>
            <person name="Spatafora J.W."/>
            <person name="Henrissat B."/>
            <person name="Nagy L.G."/>
            <person name="Aury J.M."/>
            <person name="Wincker P."/>
            <person name="Grigoriev I.V."/>
            <person name="Bonfante P."/>
            <person name="Martin F.M."/>
        </authorList>
    </citation>
    <scope>NUCLEOTIDE SEQUENCE [LARGE SCALE GENOMIC DNA]</scope>
    <source>
        <strain evidence="3 4">ATCC MYA-4762</strain>
    </source>
</reference>
<feature type="compositionally biased region" description="Pro residues" evidence="2">
    <location>
        <begin position="677"/>
        <end position="690"/>
    </location>
</feature>
<feature type="compositionally biased region" description="Polar residues" evidence="2">
    <location>
        <begin position="1"/>
        <end position="11"/>
    </location>
</feature>
<feature type="compositionally biased region" description="Basic and acidic residues" evidence="2">
    <location>
        <begin position="133"/>
        <end position="145"/>
    </location>
</feature>
<organism evidence="3 4">
    <name type="scientific">Terfezia boudieri ATCC MYA-4762</name>
    <dbReference type="NCBI Taxonomy" id="1051890"/>
    <lineage>
        <taxon>Eukaryota</taxon>
        <taxon>Fungi</taxon>
        <taxon>Dikarya</taxon>
        <taxon>Ascomycota</taxon>
        <taxon>Pezizomycotina</taxon>
        <taxon>Pezizomycetes</taxon>
        <taxon>Pezizales</taxon>
        <taxon>Pezizaceae</taxon>
        <taxon>Terfezia</taxon>
    </lineage>
</organism>
<dbReference type="InParanoid" id="A0A3N4LGQ4"/>
<feature type="compositionally biased region" description="Low complexity" evidence="2">
    <location>
        <begin position="191"/>
        <end position="205"/>
    </location>
</feature>
<evidence type="ECO:0000256" key="2">
    <source>
        <dbReference type="SAM" id="MobiDB-lite"/>
    </source>
</evidence>
<feature type="compositionally biased region" description="Basic and acidic residues" evidence="2">
    <location>
        <begin position="632"/>
        <end position="644"/>
    </location>
</feature>
<feature type="compositionally biased region" description="Low complexity" evidence="2">
    <location>
        <begin position="54"/>
        <end position="76"/>
    </location>
</feature>
<evidence type="ECO:0000313" key="4">
    <source>
        <dbReference type="Proteomes" id="UP000267821"/>
    </source>
</evidence>
<feature type="region of interest" description="Disordered" evidence="2">
    <location>
        <begin position="422"/>
        <end position="501"/>
    </location>
</feature>
<feature type="compositionally biased region" description="Low complexity" evidence="2">
    <location>
        <begin position="483"/>
        <end position="501"/>
    </location>
</feature>
<proteinExistence type="predicted"/>
<feature type="compositionally biased region" description="Basic and acidic residues" evidence="2">
    <location>
        <begin position="439"/>
        <end position="450"/>
    </location>
</feature>
<feature type="region of interest" description="Disordered" evidence="2">
    <location>
        <begin position="1"/>
        <end position="21"/>
    </location>
</feature>
<dbReference type="EMBL" id="ML121569">
    <property type="protein sequence ID" value="RPB20632.1"/>
    <property type="molecule type" value="Genomic_DNA"/>
</dbReference>
<dbReference type="OrthoDB" id="5408315at2759"/>
<feature type="compositionally biased region" description="Pro residues" evidence="2">
    <location>
        <begin position="609"/>
        <end position="618"/>
    </location>
</feature>
<keyword evidence="1" id="KW-0175">Coiled coil</keyword>
<evidence type="ECO:0000313" key="3">
    <source>
        <dbReference type="EMBL" id="RPB20632.1"/>
    </source>
</evidence>
<feature type="compositionally biased region" description="Basic and acidic residues" evidence="2">
    <location>
        <begin position="85"/>
        <end position="101"/>
    </location>
</feature>
<dbReference type="AlphaFoldDB" id="A0A3N4LGQ4"/>
<feature type="region of interest" description="Disordered" evidence="2">
    <location>
        <begin position="517"/>
        <end position="694"/>
    </location>
</feature>
<feature type="compositionally biased region" description="Polar residues" evidence="2">
    <location>
        <begin position="174"/>
        <end position="190"/>
    </location>
</feature>
<feature type="compositionally biased region" description="Polar residues" evidence="2">
    <location>
        <begin position="107"/>
        <end position="117"/>
    </location>
</feature>
<dbReference type="Proteomes" id="UP000267821">
    <property type="component" value="Unassembled WGS sequence"/>
</dbReference>
<feature type="region of interest" description="Disordered" evidence="2">
    <location>
        <begin position="238"/>
        <end position="297"/>
    </location>
</feature>
<feature type="compositionally biased region" description="Polar residues" evidence="2">
    <location>
        <begin position="651"/>
        <end position="661"/>
    </location>
</feature>
<name>A0A3N4LGQ4_9PEZI</name>
<accession>A0A3N4LGQ4</accession>
<feature type="coiled-coil region" evidence="1">
    <location>
        <begin position="361"/>
        <end position="392"/>
    </location>
</feature>
<gene>
    <name evidence="3" type="ORF">L211DRAFT_511275</name>
</gene>
<protein>
    <submittedName>
        <fullName evidence="3">Uncharacterized protein</fullName>
    </submittedName>
</protein>
<keyword evidence="4" id="KW-1185">Reference proteome</keyword>